<dbReference type="GO" id="GO:0008234">
    <property type="term" value="F:cysteine-type peptidase activity"/>
    <property type="evidence" value="ECO:0007669"/>
    <property type="project" value="UniProtKB-KW"/>
</dbReference>
<dbReference type="GeneID" id="69515125"/>
<evidence type="ECO:0000256" key="6">
    <source>
        <dbReference type="SAM" id="Phobius"/>
    </source>
</evidence>
<evidence type="ECO:0000256" key="2">
    <source>
        <dbReference type="ARBA" id="ARBA00022670"/>
    </source>
</evidence>
<dbReference type="NCBIfam" id="NF045974">
    <property type="entry name" value="conju_CD1108"/>
    <property type="match status" value="1"/>
</dbReference>
<gene>
    <name evidence="8" type="ORF">CIAN88_06560</name>
    <name evidence="9" type="ORF">MKC95_18200</name>
</gene>
<evidence type="ECO:0000313" key="10">
    <source>
        <dbReference type="Proteomes" id="UP000030008"/>
    </source>
</evidence>
<keyword evidence="2" id="KW-0645">Protease</keyword>
<comment type="similarity">
    <text evidence="1">Belongs to the peptidase C40 family.</text>
</comment>
<dbReference type="Pfam" id="PF00877">
    <property type="entry name" value="NLPC_P60"/>
    <property type="match status" value="1"/>
</dbReference>
<name>A0A099I8B0_CLOIN</name>
<comment type="caution">
    <text evidence="8">The sequence shown here is derived from an EMBL/GenBank/DDBJ whole genome shotgun (WGS) entry which is preliminary data.</text>
</comment>
<evidence type="ECO:0000256" key="4">
    <source>
        <dbReference type="ARBA" id="ARBA00022807"/>
    </source>
</evidence>
<keyword evidence="6" id="KW-0472">Membrane</keyword>
<feature type="compositionally biased region" description="Basic and acidic residues" evidence="5">
    <location>
        <begin position="64"/>
        <end position="74"/>
    </location>
</feature>
<dbReference type="PANTHER" id="PTHR47053">
    <property type="entry name" value="MUREIN DD-ENDOPEPTIDASE MEPH-RELATED"/>
    <property type="match status" value="1"/>
</dbReference>
<feature type="region of interest" description="Disordered" evidence="5">
    <location>
        <begin position="1"/>
        <end position="45"/>
    </location>
</feature>
<feature type="domain" description="NlpC/P60" evidence="7">
    <location>
        <begin position="527"/>
        <end position="654"/>
    </location>
</feature>
<reference evidence="8 10" key="1">
    <citation type="submission" date="2014-08" db="EMBL/GenBank/DDBJ databases">
        <title>Clostridium innocuum, an unnegligible vancomycin-resistant pathogen causing extra-intestinal infections.</title>
        <authorList>
            <person name="Feng Y."/>
            <person name="Chiu C.-H."/>
        </authorList>
    </citation>
    <scope>NUCLEOTIDE SEQUENCE [LARGE SCALE GENOMIC DNA]</scope>
    <source>
        <strain evidence="8 10">AN88</strain>
    </source>
</reference>
<evidence type="ECO:0000259" key="7">
    <source>
        <dbReference type="PROSITE" id="PS51935"/>
    </source>
</evidence>
<dbReference type="Proteomes" id="UP001203972">
    <property type="component" value="Unassembled WGS sequence"/>
</dbReference>
<proteinExistence type="inferred from homology"/>
<evidence type="ECO:0000256" key="3">
    <source>
        <dbReference type="ARBA" id="ARBA00022801"/>
    </source>
</evidence>
<dbReference type="PROSITE" id="PS51935">
    <property type="entry name" value="NLPC_P60"/>
    <property type="match status" value="1"/>
</dbReference>
<feature type="region of interest" description="Disordered" evidence="5">
    <location>
        <begin position="136"/>
        <end position="161"/>
    </location>
</feature>
<feature type="compositionally biased region" description="Basic and acidic residues" evidence="5">
    <location>
        <begin position="1"/>
        <end position="17"/>
    </location>
</feature>
<sequence>MSKELKAPDKVTQKMTRDGAVAENLTTGETSSISERPQEENYSAPAGVAAEKVVQHIGAEIERHAAKGAEKKALDATQPKTHSSRLQFSEAERATPELQKAIKKSDKAADCLDAARAAIPKQTKIKKERVFDEAKGKAKTRLSFEKTDKPPNGKLRHNPLSRPAQELNSTVHGKIYEVEKENVGVESGHRVELAGEKAGGMAARAVKGGIRRHKLKPYRAAAAAEKQAVKANADFLYQKALHDNPALAHSNPISRFWQKQRIKKQYAKTLKAGGKAKKTAEATAKAAKKTAQETKRATFFVVRHWKGCLIVGGIAFIVLLLFGGLSSCSLFGGNSGSGLIASSYLSEDADITGAESAYAAMEAELQDMLDNIESEYPGYDEYRVNADEIEHDPYVLISILSAWHEGVFTLDEVQSTLEMLFEKQYILTVEEEVQVRYRTETRTDSEGNPYTVEVPYNYYILHVDLENFNLSHVPVYIMGEEQLSMYAMYMSSLGNRPDLFPQSGYVSKYYENPPADYEVPAALLGSDEKFARLMEEADKYVGFPYVWGGSTPETSFDCSGFVSYVLTNSGLYNTGRLGAQGLYNISTPVSNPQPGDLVFFTGTYDTPGVSHVGIYVGEDGDGSPVMLHCGDPIQYSKLDTSYWQSHFYAYGRLNYN</sequence>
<organism evidence="8 10">
    <name type="scientific">Clostridium innocuum</name>
    <dbReference type="NCBI Taxonomy" id="1522"/>
    <lineage>
        <taxon>Bacteria</taxon>
        <taxon>Bacillati</taxon>
        <taxon>Bacillota</taxon>
        <taxon>Clostridia</taxon>
        <taxon>Eubacteriales</taxon>
        <taxon>Clostridiaceae</taxon>
        <taxon>Clostridium</taxon>
    </lineage>
</organism>
<evidence type="ECO:0000313" key="8">
    <source>
        <dbReference type="EMBL" id="KGJ53905.1"/>
    </source>
</evidence>
<feature type="region of interest" description="Disordered" evidence="5">
    <location>
        <begin position="64"/>
        <end position="87"/>
    </location>
</feature>
<evidence type="ECO:0000256" key="5">
    <source>
        <dbReference type="SAM" id="MobiDB-lite"/>
    </source>
</evidence>
<accession>A0A099I8B0</accession>
<reference evidence="9" key="2">
    <citation type="journal article" date="2022" name="Clin. Infect. Dis.">
        <title>Association between Clostridium innocuum and antibiotic-associated diarrhea in adults and children: A cross-sectional study and comparative genomics analysis.</title>
        <authorList>
            <person name="Cherny K.E."/>
            <person name="Muscat E.B."/>
            <person name="Balaji A."/>
            <person name="Mukherjee J."/>
            <person name="Ozer E.A."/>
            <person name="Angarone M.P."/>
            <person name="Hauser A.R."/>
            <person name="Sichel J.S."/>
            <person name="Amponsah E."/>
            <person name="Kociolek L.K."/>
        </authorList>
    </citation>
    <scope>NUCLEOTIDE SEQUENCE</scope>
    <source>
        <strain evidence="9">NU1-AC-029v</strain>
    </source>
</reference>
<dbReference type="PANTHER" id="PTHR47053:SF1">
    <property type="entry name" value="MUREIN DD-ENDOPEPTIDASE MEPH-RELATED"/>
    <property type="match status" value="1"/>
</dbReference>
<dbReference type="Gene3D" id="3.90.1720.10">
    <property type="entry name" value="endopeptidase domain like (from Nostoc punctiforme)"/>
    <property type="match status" value="1"/>
</dbReference>
<dbReference type="GO" id="GO:0006508">
    <property type="term" value="P:proteolysis"/>
    <property type="evidence" value="ECO:0007669"/>
    <property type="project" value="UniProtKB-KW"/>
</dbReference>
<dbReference type="EMBL" id="JAKTMA010000038">
    <property type="protein sequence ID" value="MCR0234702.1"/>
    <property type="molecule type" value="Genomic_DNA"/>
</dbReference>
<dbReference type="Proteomes" id="UP000030008">
    <property type="component" value="Unassembled WGS sequence"/>
</dbReference>
<protein>
    <submittedName>
        <fullName evidence="9">C40 family peptidase</fullName>
    </submittedName>
    <submittedName>
        <fullName evidence="8">Peptidase M23</fullName>
    </submittedName>
</protein>
<feature type="compositionally biased region" description="Basic and acidic residues" evidence="5">
    <location>
        <begin position="136"/>
        <end position="151"/>
    </location>
</feature>
<evidence type="ECO:0000313" key="9">
    <source>
        <dbReference type="EMBL" id="MCR0234702.1"/>
    </source>
</evidence>
<dbReference type="InterPro" id="IPR038765">
    <property type="entry name" value="Papain-like_cys_pep_sf"/>
</dbReference>
<dbReference type="AlphaFoldDB" id="A0A099I8B0"/>
<dbReference type="InterPro" id="IPR000064">
    <property type="entry name" value="NLP_P60_dom"/>
</dbReference>
<keyword evidence="6" id="KW-1133">Transmembrane helix</keyword>
<keyword evidence="4" id="KW-0788">Thiol protease</keyword>
<evidence type="ECO:0000256" key="1">
    <source>
        <dbReference type="ARBA" id="ARBA00007074"/>
    </source>
</evidence>
<dbReference type="RefSeq" id="WP_002604476.1">
    <property type="nucleotide sequence ID" value="NZ_CABHIW010000009.1"/>
</dbReference>
<keyword evidence="6" id="KW-0812">Transmembrane</keyword>
<feature type="compositionally biased region" description="Polar residues" evidence="5">
    <location>
        <begin position="78"/>
        <end position="87"/>
    </location>
</feature>
<dbReference type="InterPro" id="IPR051202">
    <property type="entry name" value="Peptidase_C40"/>
</dbReference>
<feature type="compositionally biased region" description="Polar residues" evidence="5">
    <location>
        <begin position="24"/>
        <end position="35"/>
    </location>
</feature>
<dbReference type="SUPFAM" id="SSF54001">
    <property type="entry name" value="Cysteine proteinases"/>
    <property type="match status" value="1"/>
</dbReference>
<dbReference type="EMBL" id="JQIF01000027">
    <property type="protein sequence ID" value="KGJ53905.1"/>
    <property type="molecule type" value="Genomic_DNA"/>
</dbReference>
<feature type="transmembrane region" description="Helical" evidence="6">
    <location>
        <begin position="305"/>
        <end position="325"/>
    </location>
</feature>
<keyword evidence="3" id="KW-0378">Hydrolase</keyword>